<accession>A0ABR5HB57</accession>
<sequence>MRQHPQTIPAVTIALDRDAELHSDKPPVERAVEVIECLAGRGFEIVPKTKPVDCPAAFDQVRLALAASHHRGVNGLPYNFDTDARALMGDLAVAGIGVFPIEFYAPPGRKGRAEDRVEFARRTGNWSAVSDRDYMDWVRSLVPAGFVFRTVAELTTENEKAFLAAVEALDRDKGVPTGRVLEVVYAKPDGTTETIRHAEVVRTDAVSYDPPPVFGETVAKSTVLRATETVALQPGNVFEIPPGTEIRSADTAAPEPERDDWGLRCQAANELAARRGCCVDISHLDDARHPLSDGDIGDPQYVVVTERATGRLVGLVEAWQDEDGDPLVPRTWLEIVLSAWDAARDPQRAA</sequence>
<evidence type="ECO:0000313" key="2">
    <source>
        <dbReference type="Proteomes" id="UP000035947"/>
    </source>
</evidence>
<protein>
    <submittedName>
        <fullName evidence="1">Uncharacterized protein</fullName>
    </submittedName>
</protein>
<comment type="caution">
    <text evidence="1">The sequence shown here is derived from an EMBL/GenBank/DDBJ whole genome shotgun (WGS) entry which is preliminary data.</text>
</comment>
<keyword evidence="2" id="KW-1185">Reference proteome</keyword>
<dbReference type="RefSeq" id="WP_048431805.1">
    <property type="nucleotide sequence ID" value="NZ_JXOD01000008.1"/>
</dbReference>
<dbReference type="EMBL" id="JXOD01000008">
    <property type="protein sequence ID" value="KMO22315.1"/>
    <property type="molecule type" value="Genomic_DNA"/>
</dbReference>
<dbReference type="Proteomes" id="UP000035947">
    <property type="component" value="Unassembled WGS sequence"/>
</dbReference>
<proteinExistence type="predicted"/>
<organism evidence="1 2">
    <name type="scientific">Methylobacterium platani JCM 14648</name>
    <dbReference type="NCBI Taxonomy" id="1295136"/>
    <lineage>
        <taxon>Bacteria</taxon>
        <taxon>Pseudomonadati</taxon>
        <taxon>Pseudomonadota</taxon>
        <taxon>Alphaproteobacteria</taxon>
        <taxon>Hyphomicrobiales</taxon>
        <taxon>Methylobacteriaceae</taxon>
        <taxon>Methylobacterium</taxon>
    </lineage>
</organism>
<reference evidence="1 2" key="1">
    <citation type="submission" date="2015-01" db="EMBL/GenBank/DDBJ databases">
        <title>Genome sequencing of Methylobacterium platani JCM14648 type strain.</title>
        <authorList>
            <person name="Chaudhry V."/>
            <person name="Patil P.B."/>
        </authorList>
    </citation>
    <scope>NUCLEOTIDE SEQUENCE [LARGE SCALE GENOMIC DNA]</scope>
    <source>
        <strain evidence="1 2">JCM 14648</strain>
    </source>
</reference>
<name>A0ABR5HB57_9HYPH</name>
<evidence type="ECO:0000313" key="1">
    <source>
        <dbReference type="EMBL" id="KMO22315.1"/>
    </source>
</evidence>
<gene>
    <name evidence="1" type="ORF">SQ03_00915</name>
</gene>